<dbReference type="Proteomes" id="UP000377798">
    <property type="component" value="Unassembled WGS sequence"/>
</dbReference>
<dbReference type="InterPro" id="IPR035906">
    <property type="entry name" value="MetI-like_sf"/>
</dbReference>
<evidence type="ECO:0000256" key="4">
    <source>
        <dbReference type="ARBA" id="ARBA00022692"/>
    </source>
</evidence>
<dbReference type="InterPro" id="IPR050366">
    <property type="entry name" value="BP-dependent_transpt_permease"/>
</dbReference>
<evidence type="ECO:0000256" key="5">
    <source>
        <dbReference type="ARBA" id="ARBA00022989"/>
    </source>
</evidence>
<proteinExistence type="inferred from homology"/>
<dbReference type="CDD" id="cd06261">
    <property type="entry name" value="TM_PBP2"/>
    <property type="match status" value="1"/>
</dbReference>
<keyword evidence="3" id="KW-1003">Cell membrane</keyword>
<dbReference type="AlphaFoldDB" id="A0A8H2QXD3"/>
<dbReference type="PROSITE" id="PS50928">
    <property type="entry name" value="ABC_TM1"/>
    <property type="match status" value="1"/>
</dbReference>
<evidence type="ECO:0000256" key="2">
    <source>
        <dbReference type="ARBA" id="ARBA00022448"/>
    </source>
</evidence>
<evidence type="ECO:0000256" key="3">
    <source>
        <dbReference type="ARBA" id="ARBA00022475"/>
    </source>
</evidence>
<gene>
    <name evidence="9" type="primary">nikC_1</name>
    <name evidence="9" type="ORF">NCTC13150_00189</name>
</gene>
<evidence type="ECO:0000313" key="9">
    <source>
        <dbReference type="EMBL" id="VFB15689.1"/>
    </source>
</evidence>
<sequence length="270" mass="29639">MKKPILFYIALSMALTLVFIAIFAKYLAPYNPEFVELSAKLQLPGPDHWLGTDHMGRDVFSRLVTGTQLSLSIAGIVTLINLCIGVPLGLMVGWAGGGVEKTFTWLTNIVLAFPPFLLSMAFAGILGQGLGNIIIAVSSVGWVPYARVIRNMVVLMKDQEYVLGAKTMGAPVPYILRVHILPFVFKPILIMALMSIGEVVMMISGFSFLGIGVQPNVSEWGMMLNDAKSYIRSIPGLAIYPGMAILITVVTFNLLGEYLKKQERVDLWRD</sequence>
<feature type="transmembrane region" description="Helical" evidence="7">
    <location>
        <begin position="233"/>
        <end position="255"/>
    </location>
</feature>
<keyword evidence="10" id="KW-1185">Reference proteome</keyword>
<organism evidence="9 10">
    <name type="scientific">Urinicoccus massiliensis</name>
    <dbReference type="NCBI Taxonomy" id="1723382"/>
    <lineage>
        <taxon>Bacteria</taxon>
        <taxon>Bacillati</taxon>
        <taxon>Bacillota</taxon>
        <taxon>Tissierellia</taxon>
        <taxon>Tissierellales</taxon>
        <taxon>Peptoniphilaceae</taxon>
        <taxon>Urinicoccus</taxon>
    </lineage>
</organism>
<protein>
    <submittedName>
        <fullName evidence="9">Nickel transport system permease protein nikC</fullName>
    </submittedName>
</protein>
<dbReference type="GO" id="GO:0005886">
    <property type="term" value="C:plasma membrane"/>
    <property type="evidence" value="ECO:0007669"/>
    <property type="project" value="UniProtKB-SubCell"/>
</dbReference>
<comment type="similarity">
    <text evidence="7">Belongs to the binding-protein-dependent transport system permease family.</text>
</comment>
<evidence type="ECO:0000313" key="10">
    <source>
        <dbReference type="Proteomes" id="UP000377798"/>
    </source>
</evidence>
<evidence type="ECO:0000259" key="8">
    <source>
        <dbReference type="PROSITE" id="PS50928"/>
    </source>
</evidence>
<keyword evidence="2 7" id="KW-0813">Transport</keyword>
<reference evidence="9 10" key="1">
    <citation type="submission" date="2019-02" db="EMBL/GenBank/DDBJ databases">
        <authorList>
            <consortium name="Pathogen Informatics"/>
        </authorList>
    </citation>
    <scope>NUCLEOTIDE SEQUENCE [LARGE SCALE GENOMIC DNA]</scope>
    <source>
        <strain evidence="9 10">3012STDY7089603</strain>
    </source>
</reference>
<keyword evidence="6 7" id="KW-0472">Membrane</keyword>
<dbReference type="Pfam" id="PF00528">
    <property type="entry name" value="BPD_transp_1"/>
    <property type="match status" value="1"/>
</dbReference>
<dbReference type="EMBL" id="CAACYI010000001">
    <property type="protein sequence ID" value="VFB15689.1"/>
    <property type="molecule type" value="Genomic_DNA"/>
</dbReference>
<dbReference type="Gene3D" id="1.10.3720.10">
    <property type="entry name" value="MetI-like"/>
    <property type="match status" value="1"/>
</dbReference>
<feature type="transmembrane region" description="Helical" evidence="7">
    <location>
        <begin position="129"/>
        <end position="149"/>
    </location>
</feature>
<name>A0A8H2QXD3_9FIRM</name>
<dbReference type="RefSeq" id="WP_072470318.1">
    <property type="nucleotide sequence ID" value="NZ_CAACYI010000001.1"/>
</dbReference>
<feature type="transmembrane region" description="Helical" evidence="7">
    <location>
        <begin position="69"/>
        <end position="91"/>
    </location>
</feature>
<keyword evidence="5 7" id="KW-1133">Transmembrane helix</keyword>
<evidence type="ECO:0000256" key="6">
    <source>
        <dbReference type="ARBA" id="ARBA00023136"/>
    </source>
</evidence>
<comment type="subcellular location">
    <subcellularLocation>
        <location evidence="1 7">Cell membrane</location>
        <topology evidence="1 7">Multi-pass membrane protein</topology>
    </subcellularLocation>
</comment>
<dbReference type="PANTHER" id="PTHR43386:SF1">
    <property type="entry name" value="D,D-DIPEPTIDE TRANSPORT SYSTEM PERMEASE PROTEIN DDPC-RELATED"/>
    <property type="match status" value="1"/>
</dbReference>
<dbReference type="PANTHER" id="PTHR43386">
    <property type="entry name" value="OLIGOPEPTIDE TRANSPORT SYSTEM PERMEASE PROTEIN APPC"/>
    <property type="match status" value="1"/>
</dbReference>
<feature type="transmembrane region" description="Helical" evidence="7">
    <location>
        <begin position="188"/>
        <end position="213"/>
    </location>
</feature>
<accession>A0A8H2QXD3</accession>
<feature type="transmembrane region" description="Helical" evidence="7">
    <location>
        <begin position="5"/>
        <end position="28"/>
    </location>
</feature>
<evidence type="ECO:0000256" key="7">
    <source>
        <dbReference type="RuleBase" id="RU363032"/>
    </source>
</evidence>
<dbReference type="GO" id="GO:0055085">
    <property type="term" value="P:transmembrane transport"/>
    <property type="evidence" value="ECO:0007669"/>
    <property type="project" value="InterPro"/>
</dbReference>
<feature type="domain" description="ABC transmembrane type-1" evidence="8">
    <location>
        <begin position="67"/>
        <end position="256"/>
    </location>
</feature>
<keyword evidence="4 7" id="KW-0812">Transmembrane</keyword>
<dbReference type="InterPro" id="IPR000515">
    <property type="entry name" value="MetI-like"/>
</dbReference>
<evidence type="ECO:0000256" key="1">
    <source>
        <dbReference type="ARBA" id="ARBA00004651"/>
    </source>
</evidence>
<feature type="transmembrane region" description="Helical" evidence="7">
    <location>
        <begin position="103"/>
        <end position="123"/>
    </location>
</feature>
<comment type="caution">
    <text evidence="9">The sequence shown here is derived from an EMBL/GenBank/DDBJ whole genome shotgun (WGS) entry which is preliminary data.</text>
</comment>
<dbReference type="SUPFAM" id="SSF161098">
    <property type="entry name" value="MetI-like"/>
    <property type="match status" value="1"/>
</dbReference>